<evidence type="ECO:0000313" key="3">
    <source>
        <dbReference type="EMBL" id="ALE53187.1"/>
    </source>
</evidence>
<keyword evidence="1" id="KW-0472">Membrane</keyword>
<proteinExistence type="predicted"/>
<keyword evidence="1" id="KW-0812">Transmembrane</keyword>
<dbReference type="KEGG" id="tho:SP60_01510"/>
<evidence type="ECO:0000259" key="2">
    <source>
        <dbReference type="Pfam" id="PF21742"/>
    </source>
</evidence>
<sequence length="76" mass="8804">MFQSFLGWSLAINIAVLLSWVLAIKYAHDYVYQVHTYWISITNESFNNIHYGGIGLYKLLIVVFNLVPYFALMLVS</sequence>
<name>A0A0M4PLT1_9GAMM</name>
<evidence type="ECO:0000256" key="1">
    <source>
        <dbReference type="SAM" id="Phobius"/>
    </source>
</evidence>
<accession>A0A0M4PLT1</accession>
<gene>
    <name evidence="3" type="ORF">SP60_01510</name>
</gene>
<dbReference type="EMBL" id="CP010552">
    <property type="protein sequence ID" value="ALE53187.1"/>
    <property type="molecule type" value="Genomic_DNA"/>
</dbReference>
<keyword evidence="4" id="KW-1185">Reference proteome</keyword>
<feature type="transmembrane region" description="Helical" evidence="1">
    <location>
        <begin position="54"/>
        <end position="75"/>
    </location>
</feature>
<organism evidence="3 4">
    <name type="scientific">Candidatus Thioglobus autotrophicus</name>
    <dbReference type="NCBI Taxonomy" id="1705394"/>
    <lineage>
        <taxon>Bacteria</taxon>
        <taxon>Pseudomonadati</taxon>
        <taxon>Pseudomonadota</taxon>
        <taxon>Gammaproteobacteria</taxon>
        <taxon>Candidatus Pseudothioglobaceae</taxon>
        <taxon>Candidatus Thioglobus</taxon>
    </lineage>
</organism>
<protein>
    <recommendedName>
        <fullName evidence="2">DUF6868 domain-containing protein</fullName>
    </recommendedName>
</protein>
<dbReference type="Pfam" id="PF21742">
    <property type="entry name" value="DUF6868"/>
    <property type="match status" value="1"/>
</dbReference>
<evidence type="ECO:0000313" key="4">
    <source>
        <dbReference type="Proteomes" id="UP000058020"/>
    </source>
</evidence>
<dbReference type="Proteomes" id="UP000058020">
    <property type="component" value="Chromosome"/>
</dbReference>
<dbReference type="InterPro" id="IPR049220">
    <property type="entry name" value="DUF6868"/>
</dbReference>
<keyword evidence="1" id="KW-1133">Transmembrane helix</keyword>
<dbReference type="AlphaFoldDB" id="A0A0M4PLT1"/>
<feature type="domain" description="DUF6868" evidence="2">
    <location>
        <begin position="2"/>
        <end position="75"/>
    </location>
</feature>
<reference evidence="3 4" key="1">
    <citation type="journal article" date="2015" name="Genome Announc.">
        <title>Genome Sequence of 'Candidatus Thioglobus autotrophica' Strain EF1, a Chemoautotroph from the SUP05 Clade of Marine Gammaproteobacteria.</title>
        <authorList>
            <person name="Shah V."/>
            <person name="Morris R.M."/>
        </authorList>
    </citation>
    <scope>NUCLEOTIDE SEQUENCE [LARGE SCALE GENOMIC DNA]</scope>
    <source>
        <strain evidence="3 4">EF1</strain>
    </source>
</reference>